<sequence>MKSLFGNENSVLKRCSLPFLLSILIPTLGMSESAGSAERIYAFYSALKLSIPVTALERFAQKGEIDRDLSIYQQYLQPEQIKDLHRVLTSPIKVHPAAVSQFLYTQQGELLLRRLGEVIKTRPKKQKPGFYALRSALILASQEPGGLTLLNVLRKYPTVSIYIDLARTLGIASELKEIVRQTNQAIATVSQQSEVEAAGLPFFHRNNIKISNLRRSGKWKWQKIPPLRLLDLSRKRVLVTDVYIPETKNKAPVIVISHGLGSDSSNFRYLASHLASHGFAVIVPNHPGSNSKEWQELFNRRTEEVNKRNEFYDHPLDIKFILDCLESYPNLNNRLNLEQVGVFGQSFGGYTALVLAGAKVDYIRLQKDCQPQIVKQTLNLSLLLQCRAIKVEEINRIQDLRDQRVKAVIAVNPITSSVFGTSGLSQVQVPVMLVASSDDTVAPALYEQILPFALINKRQKYLALIAGGTHFSVIGNGKQVSNALESPPQLMGDNPQQARSYMKSLSIPFFSTYAVGKSQYKRYLNASYAKVISQHPMGLNIVKSLGNIDLVQKYKAKNSY</sequence>
<keyword evidence="7" id="KW-1185">Reference proteome</keyword>
<dbReference type="Pfam" id="PF00561">
    <property type="entry name" value="Abhydrolase_1"/>
    <property type="match status" value="1"/>
</dbReference>
<evidence type="ECO:0000256" key="2">
    <source>
        <dbReference type="ARBA" id="ARBA00022963"/>
    </source>
</evidence>
<organism evidence="6 7">
    <name type="scientific">Richelia intracellularis HH01</name>
    <dbReference type="NCBI Taxonomy" id="1165094"/>
    <lineage>
        <taxon>Bacteria</taxon>
        <taxon>Bacillati</taxon>
        <taxon>Cyanobacteriota</taxon>
        <taxon>Cyanophyceae</taxon>
        <taxon>Nostocales</taxon>
        <taxon>Nostocaceae</taxon>
        <taxon>Richelia</taxon>
    </lineage>
</organism>
<gene>
    <name evidence="6" type="ORF">RINTHH_1620</name>
</gene>
<feature type="domain" description="DUF1400" evidence="5">
    <location>
        <begin position="36"/>
        <end position="164"/>
    </location>
</feature>
<feature type="domain" description="AB hydrolase-1" evidence="4">
    <location>
        <begin position="252"/>
        <end position="363"/>
    </location>
</feature>
<evidence type="ECO:0008006" key="8">
    <source>
        <dbReference type="Google" id="ProtNLM"/>
    </source>
</evidence>
<reference evidence="6 7" key="1">
    <citation type="submission" date="2012-05" db="EMBL/GenBank/DDBJ databases">
        <authorList>
            <person name="Hilton J."/>
        </authorList>
    </citation>
    <scope>NUCLEOTIDE SEQUENCE [LARGE SCALE GENOMIC DNA]</scope>
    <source>
        <strain evidence="6 7">HH01</strain>
    </source>
</reference>
<dbReference type="InterPro" id="IPR010802">
    <property type="entry name" value="DUF1400"/>
</dbReference>
<dbReference type="Pfam" id="PF07176">
    <property type="entry name" value="DUF1400"/>
    <property type="match status" value="1"/>
</dbReference>
<dbReference type="GO" id="GO:0016042">
    <property type="term" value="P:lipid catabolic process"/>
    <property type="evidence" value="ECO:0007669"/>
    <property type="project" value="UniProtKB-KW"/>
</dbReference>
<dbReference type="InterPro" id="IPR000073">
    <property type="entry name" value="AB_hydrolase_1"/>
</dbReference>
<dbReference type="STRING" id="1165094.RINTHH_1620"/>
<comment type="caution">
    <text evidence="6">The sequence shown here is derived from an EMBL/GenBank/DDBJ whole genome shotgun (WGS) entry which is preliminary data.</text>
</comment>
<dbReference type="Gene3D" id="3.40.50.1820">
    <property type="entry name" value="alpha/beta hydrolase"/>
    <property type="match status" value="1"/>
</dbReference>
<dbReference type="PANTHER" id="PTHR10272">
    <property type="entry name" value="PLATELET-ACTIVATING FACTOR ACETYLHYDROLASE"/>
    <property type="match status" value="1"/>
</dbReference>
<dbReference type="SUPFAM" id="SSF53474">
    <property type="entry name" value="alpha/beta-Hydrolases"/>
    <property type="match status" value="1"/>
</dbReference>
<dbReference type="OrthoDB" id="422423at2"/>
<dbReference type="Proteomes" id="UP000053051">
    <property type="component" value="Unassembled WGS sequence"/>
</dbReference>
<dbReference type="PANTHER" id="PTHR10272:SF13">
    <property type="entry name" value="POLY(ETHYLENE TEREPHTHALATE) HYDROLASE"/>
    <property type="match status" value="1"/>
</dbReference>
<dbReference type="GO" id="GO:0003847">
    <property type="term" value="F:1-alkyl-2-acetylglycerophosphocholine esterase activity"/>
    <property type="evidence" value="ECO:0007669"/>
    <property type="project" value="TreeGrafter"/>
</dbReference>
<keyword evidence="1" id="KW-0378">Hydrolase</keyword>
<evidence type="ECO:0000256" key="1">
    <source>
        <dbReference type="ARBA" id="ARBA00022801"/>
    </source>
</evidence>
<keyword evidence="2" id="KW-0442">Lipid degradation</keyword>
<reference evidence="7" key="2">
    <citation type="submission" date="2016-01" db="EMBL/GenBank/DDBJ databases">
        <title>Diatom-associated endosymboitic cyanobacterium lacks core nitrogen metabolism enzymes.</title>
        <authorList>
            <person name="Hilton J.A."/>
            <person name="Foster R.A."/>
            <person name="Tripp H.J."/>
            <person name="Carter B.J."/>
            <person name="Zehr J.P."/>
            <person name="Villareal T.A."/>
        </authorList>
    </citation>
    <scope>NUCLEOTIDE SEQUENCE [LARGE SCALE GENOMIC DNA]</scope>
    <source>
        <strain evidence="7">HH01</strain>
    </source>
</reference>
<dbReference type="InterPro" id="IPR029058">
    <property type="entry name" value="AB_hydrolase_fold"/>
</dbReference>
<dbReference type="AlphaFoldDB" id="M1WXG4"/>
<evidence type="ECO:0000313" key="6">
    <source>
        <dbReference type="EMBL" id="CCH66317.1"/>
    </source>
</evidence>
<evidence type="ECO:0000259" key="5">
    <source>
        <dbReference type="Pfam" id="PF07176"/>
    </source>
</evidence>
<keyword evidence="3" id="KW-0443">Lipid metabolism</keyword>
<proteinExistence type="predicted"/>
<dbReference type="EMBL" id="CAIY01000006">
    <property type="protein sequence ID" value="CCH66317.1"/>
    <property type="molecule type" value="Genomic_DNA"/>
</dbReference>
<evidence type="ECO:0000256" key="3">
    <source>
        <dbReference type="ARBA" id="ARBA00023098"/>
    </source>
</evidence>
<evidence type="ECO:0000259" key="4">
    <source>
        <dbReference type="Pfam" id="PF00561"/>
    </source>
</evidence>
<protein>
    <recommendedName>
        <fullName evidence="8">DUF1400 domain-containing protein</fullName>
    </recommendedName>
</protein>
<name>M1WXG4_9NOST</name>
<evidence type="ECO:0000313" key="7">
    <source>
        <dbReference type="Proteomes" id="UP000053051"/>
    </source>
</evidence>
<accession>M1WXG4</accession>